<dbReference type="InterPro" id="IPR051533">
    <property type="entry name" value="WaaL-like"/>
</dbReference>
<evidence type="ECO:0000313" key="7">
    <source>
        <dbReference type="EMBL" id="BCB22678.1"/>
    </source>
</evidence>
<dbReference type="GO" id="GO:0016020">
    <property type="term" value="C:membrane"/>
    <property type="evidence" value="ECO:0007669"/>
    <property type="project" value="UniProtKB-SubCell"/>
</dbReference>
<feature type="transmembrane region" description="Helical" evidence="5">
    <location>
        <begin position="394"/>
        <end position="411"/>
    </location>
</feature>
<evidence type="ECO:0000259" key="6">
    <source>
        <dbReference type="Pfam" id="PF04932"/>
    </source>
</evidence>
<dbReference type="PANTHER" id="PTHR37422:SF13">
    <property type="entry name" value="LIPOPOLYSACCHARIDE BIOSYNTHESIS PROTEIN PA4999-RELATED"/>
    <property type="match status" value="1"/>
</dbReference>
<feature type="transmembrane region" description="Helical" evidence="5">
    <location>
        <begin position="220"/>
        <end position="235"/>
    </location>
</feature>
<keyword evidence="7" id="KW-0436">Ligase</keyword>
<dbReference type="Pfam" id="PF04932">
    <property type="entry name" value="Wzy_C"/>
    <property type="match status" value="1"/>
</dbReference>
<feature type="transmembrane region" description="Helical" evidence="5">
    <location>
        <begin position="192"/>
        <end position="208"/>
    </location>
</feature>
<keyword evidence="3 5" id="KW-1133">Transmembrane helix</keyword>
<keyword evidence="2 5" id="KW-0812">Transmembrane</keyword>
<evidence type="ECO:0000256" key="4">
    <source>
        <dbReference type="ARBA" id="ARBA00023136"/>
    </source>
</evidence>
<evidence type="ECO:0000256" key="1">
    <source>
        <dbReference type="ARBA" id="ARBA00004141"/>
    </source>
</evidence>
<dbReference type="PANTHER" id="PTHR37422">
    <property type="entry name" value="TEICHURONIC ACID BIOSYNTHESIS PROTEIN TUAE"/>
    <property type="match status" value="1"/>
</dbReference>
<accession>A0A6S6I0Z5</accession>
<feature type="transmembrane region" description="Helical" evidence="5">
    <location>
        <begin position="241"/>
        <end position="257"/>
    </location>
</feature>
<feature type="transmembrane region" description="Helical" evidence="5">
    <location>
        <begin position="269"/>
        <end position="289"/>
    </location>
</feature>
<reference evidence="7" key="1">
    <citation type="submission" date="2020-02" db="EMBL/GenBank/DDBJ databases">
        <title>Development of a multiplex PCR-based assay for rapid serotyping of Erysipelothrix species.</title>
        <authorList>
            <person name="Shimoji Y."/>
            <person name="Shiraiwa K."/>
            <person name="Tominaga H."/>
            <person name="Nishikawa S."/>
            <person name="Eguchi M."/>
            <person name="Hikono H."/>
            <person name="Ogawa Y."/>
        </authorList>
    </citation>
    <scope>NUCLEOTIDE SEQUENCE</scope>
    <source>
        <strain evidence="7">Pecs 3597</strain>
    </source>
</reference>
<evidence type="ECO:0000256" key="2">
    <source>
        <dbReference type="ARBA" id="ARBA00022692"/>
    </source>
</evidence>
<proteinExistence type="predicted"/>
<feature type="transmembrane region" description="Helical" evidence="5">
    <location>
        <begin position="72"/>
        <end position="90"/>
    </location>
</feature>
<name>A0A6S6I0Z5_ERYRH</name>
<evidence type="ECO:0000256" key="5">
    <source>
        <dbReference type="SAM" id="Phobius"/>
    </source>
</evidence>
<feature type="domain" description="O-antigen ligase-related" evidence="6">
    <location>
        <begin position="225"/>
        <end position="350"/>
    </location>
</feature>
<keyword evidence="4 5" id="KW-0472">Membrane</keyword>
<evidence type="ECO:0000256" key="3">
    <source>
        <dbReference type="ARBA" id="ARBA00022989"/>
    </source>
</evidence>
<feature type="transmembrane region" description="Helical" evidence="5">
    <location>
        <begin position="40"/>
        <end position="60"/>
    </location>
</feature>
<dbReference type="EMBL" id="LC528604">
    <property type="protein sequence ID" value="BCB22678.1"/>
    <property type="molecule type" value="Genomic_DNA"/>
</dbReference>
<feature type="transmembrane region" description="Helical" evidence="5">
    <location>
        <begin position="96"/>
        <end position="114"/>
    </location>
</feature>
<comment type="subcellular location">
    <subcellularLocation>
        <location evidence="1">Membrane</location>
        <topology evidence="1">Multi-pass membrane protein</topology>
    </subcellularLocation>
</comment>
<organism evidence="7">
    <name type="scientific">Erysipelothrix rhusiopathiae</name>
    <dbReference type="NCBI Taxonomy" id="1648"/>
    <lineage>
        <taxon>Bacteria</taxon>
        <taxon>Bacillati</taxon>
        <taxon>Bacillota</taxon>
        <taxon>Erysipelotrichia</taxon>
        <taxon>Erysipelotrichales</taxon>
        <taxon>Erysipelotrichaceae</taxon>
        <taxon>Erysipelothrix</taxon>
    </lineage>
</organism>
<feature type="transmembrane region" description="Helical" evidence="5">
    <location>
        <begin position="333"/>
        <end position="352"/>
    </location>
</feature>
<feature type="transmembrane region" description="Helical" evidence="5">
    <location>
        <begin position="126"/>
        <end position="152"/>
    </location>
</feature>
<dbReference type="AlphaFoldDB" id="A0A6S6I0Z5"/>
<dbReference type="GO" id="GO:0016874">
    <property type="term" value="F:ligase activity"/>
    <property type="evidence" value="ECO:0007669"/>
    <property type="project" value="UniProtKB-KW"/>
</dbReference>
<dbReference type="InterPro" id="IPR007016">
    <property type="entry name" value="O-antigen_ligase-rel_domated"/>
</dbReference>
<feature type="transmembrane region" description="Helical" evidence="5">
    <location>
        <begin position="372"/>
        <end position="388"/>
    </location>
</feature>
<sequence>MIDYIKLASKKIIDIDATALLIVSLTSMILNQVYSFTDKYGNIVLVGQIVIMVITIYRAINSNNVLEKLYKIRIIIFFLLSYLFIDAINATKLSDLKITFVYLMINITTVLLTLQIENYDLCIKKIVKFLNLVALLSIFYSLINILFSFRVIETDRGYYLLSEVLPGIVTMQRVSGLGLSRRYASFFSNQNYFGYFLFIVTTVNYSILRSKKNVNLDHQKYLVIAFSLMLGLILSKSRAAIISVILFIALYELLFYHSFQTKLNKKIKFVFIIIIAILFVFVFITRGSVFSFGRNEPWVHAVNIIKEKIILGFGTKNFNLRMLESGFVHSHNTFIQIVGTNGIVGILIYLFMYSSLSIEYFRGLTRTKDTKYIFSFAFMIVLLFYQLVENILYGTLFYLPIVFGIYIIIHLNQVSKKRWLIHV</sequence>
<protein>
    <submittedName>
        <fullName evidence="7">O-antigen ligase domain-containing protein</fullName>
    </submittedName>
</protein>
<feature type="transmembrane region" description="Helical" evidence="5">
    <location>
        <begin position="12"/>
        <end position="34"/>
    </location>
</feature>